<accession>A0A4R1QY23</accession>
<evidence type="ECO:0000256" key="6">
    <source>
        <dbReference type="ARBA" id="ARBA00023136"/>
    </source>
</evidence>
<feature type="transmembrane region" description="Helical" evidence="7">
    <location>
        <begin position="33"/>
        <end position="53"/>
    </location>
</feature>
<dbReference type="InterPro" id="IPR003439">
    <property type="entry name" value="ABC_transporter-like_ATP-bd"/>
</dbReference>
<dbReference type="GO" id="GO:0015421">
    <property type="term" value="F:ABC-type oligopeptide transporter activity"/>
    <property type="evidence" value="ECO:0007669"/>
    <property type="project" value="TreeGrafter"/>
</dbReference>
<keyword evidence="5 7" id="KW-1133">Transmembrane helix</keyword>
<dbReference type="EMBL" id="SLUO01000011">
    <property type="protein sequence ID" value="TCL56660.1"/>
    <property type="molecule type" value="Genomic_DNA"/>
</dbReference>
<keyword evidence="11" id="KW-1185">Reference proteome</keyword>
<evidence type="ECO:0000256" key="5">
    <source>
        <dbReference type="ARBA" id="ARBA00022989"/>
    </source>
</evidence>
<dbReference type="Gene3D" id="3.40.50.300">
    <property type="entry name" value="P-loop containing nucleotide triphosphate hydrolases"/>
    <property type="match status" value="1"/>
</dbReference>
<dbReference type="AlphaFoldDB" id="A0A4R1QY23"/>
<dbReference type="STRING" id="1469948.GCA_000732725_01641"/>
<dbReference type="Pfam" id="PF00664">
    <property type="entry name" value="ABC_membrane"/>
    <property type="match status" value="1"/>
</dbReference>
<dbReference type="OrthoDB" id="1240423at2"/>
<dbReference type="PROSITE" id="PS50929">
    <property type="entry name" value="ABC_TM1F"/>
    <property type="match status" value="1"/>
</dbReference>
<feature type="transmembrane region" description="Helical" evidence="7">
    <location>
        <begin position="172"/>
        <end position="193"/>
    </location>
</feature>
<proteinExistence type="predicted"/>
<reference evidence="10 11" key="1">
    <citation type="submission" date="2019-03" db="EMBL/GenBank/DDBJ databases">
        <title>Genomic Encyclopedia of Type Strains, Phase IV (KMG-IV): sequencing the most valuable type-strain genomes for metagenomic binning, comparative biology and taxonomic classification.</title>
        <authorList>
            <person name="Goeker M."/>
        </authorList>
    </citation>
    <scope>NUCLEOTIDE SEQUENCE [LARGE SCALE GENOMIC DNA]</scope>
    <source>
        <strain evidence="10 11">DSM 100556</strain>
    </source>
</reference>
<dbReference type="InterPro" id="IPR003593">
    <property type="entry name" value="AAA+_ATPase"/>
</dbReference>
<evidence type="ECO:0000313" key="11">
    <source>
        <dbReference type="Proteomes" id="UP000295718"/>
    </source>
</evidence>
<dbReference type="GO" id="GO:0005886">
    <property type="term" value="C:plasma membrane"/>
    <property type="evidence" value="ECO:0007669"/>
    <property type="project" value="UniProtKB-SubCell"/>
</dbReference>
<evidence type="ECO:0000256" key="2">
    <source>
        <dbReference type="ARBA" id="ARBA00022692"/>
    </source>
</evidence>
<feature type="transmembrane region" description="Helical" evidence="7">
    <location>
        <begin position="279"/>
        <end position="300"/>
    </location>
</feature>
<evidence type="ECO:0000259" key="8">
    <source>
        <dbReference type="PROSITE" id="PS50893"/>
    </source>
</evidence>
<organism evidence="10 11">
    <name type="scientific">Kineothrix alysoides</name>
    <dbReference type="NCBI Taxonomy" id="1469948"/>
    <lineage>
        <taxon>Bacteria</taxon>
        <taxon>Bacillati</taxon>
        <taxon>Bacillota</taxon>
        <taxon>Clostridia</taxon>
        <taxon>Lachnospirales</taxon>
        <taxon>Lachnospiraceae</taxon>
        <taxon>Kineothrix</taxon>
    </lineage>
</organism>
<dbReference type="SUPFAM" id="SSF52540">
    <property type="entry name" value="P-loop containing nucleoside triphosphate hydrolases"/>
    <property type="match status" value="1"/>
</dbReference>
<name>A0A4R1QY23_9FIRM</name>
<evidence type="ECO:0000256" key="7">
    <source>
        <dbReference type="SAM" id="Phobius"/>
    </source>
</evidence>
<dbReference type="InterPro" id="IPR011527">
    <property type="entry name" value="ABC1_TM_dom"/>
</dbReference>
<comment type="subcellular location">
    <subcellularLocation>
        <location evidence="1">Cell membrane</location>
        <topology evidence="1">Multi-pass membrane protein</topology>
    </subcellularLocation>
</comment>
<feature type="domain" description="ABC transporter" evidence="8">
    <location>
        <begin position="347"/>
        <end position="582"/>
    </location>
</feature>
<keyword evidence="2 7" id="KW-0812">Transmembrane</keyword>
<evidence type="ECO:0000313" key="10">
    <source>
        <dbReference type="EMBL" id="TCL56660.1"/>
    </source>
</evidence>
<dbReference type="Gene3D" id="1.20.1560.10">
    <property type="entry name" value="ABC transporter type 1, transmembrane domain"/>
    <property type="match status" value="1"/>
</dbReference>
<dbReference type="Pfam" id="PF00005">
    <property type="entry name" value="ABC_tran"/>
    <property type="match status" value="1"/>
</dbReference>
<dbReference type="InterPro" id="IPR036640">
    <property type="entry name" value="ABC1_TM_sf"/>
</dbReference>
<evidence type="ECO:0000256" key="4">
    <source>
        <dbReference type="ARBA" id="ARBA00022840"/>
    </source>
</evidence>
<keyword evidence="3" id="KW-0547">Nucleotide-binding</keyword>
<dbReference type="PROSITE" id="PS50893">
    <property type="entry name" value="ABC_TRANSPORTER_2"/>
    <property type="match status" value="1"/>
</dbReference>
<dbReference type="Proteomes" id="UP000295718">
    <property type="component" value="Unassembled WGS sequence"/>
</dbReference>
<dbReference type="PANTHER" id="PTHR43394">
    <property type="entry name" value="ATP-DEPENDENT PERMEASE MDL1, MITOCHONDRIAL"/>
    <property type="match status" value="1"/>
</dbReference>
<comment type="caution">
    <text evidence="10">The sequence shown here is derived from an EMBL/GenBank/DDBJ whole genome shotgun (WGS) entry which is preliminary data.</text>
</comment>
<feature type="transmembrane region" description="Helical" evidence="7">
    <location>
        <begin position="250"/>
        <end position="273"/>
    </location>
</feature>
<evidence type="ECO:0000259" key="9">
    <source>
        <dbReference type="PROSITE" id="PS50929"/>
    </source>
</evidence>
<dbReference type="InterPro" id="IPR039421">
    <property type="entry name" value="Type_1_exporter"/>
</dbReference>
<dbReference type="InterPro" id="IPR017871">
    <property type="entry name" value="ABC_transporter-like_CS"/>
</dbReference>
<dbReference type="PANTHER" id="PTHR43394:SF1">
    <property type="entry name" value="ATP-BINDING CASSETTE SUB-FAMILY B MEMBER 10, MITOCHONDRIAL"/>
    <property type="match status" value="1"/>
</dbReference>
<dbReference type="FunFam" id="3.40.50.300:FF:000218">
    <property type="entry name" value="Multidrug ABC transporter ATP-binding protein"/>
    <property type="match status" value="1"/>
</dbReference>
<dbReference type="InterPro" id="IPR027417">
    <property type="entry name" value="P-loop_NTPase"/>
</dbReference>
<dbReference type="PROSITE" id="PS00211">
    <property type="entry name" value="ABC_TRANSPORTER_1"/>
    <property type="match status" value="1"/>
</dbReference>
<evidence type="ECO:0000256" key="1">
    <source>
        <dbReference type="ARBA" id="ARBA00004651"/>
    </source>
</evidence>
<dbReference type="RefSeq" id="WP_031390353.1">
    <property type="nucleotide sequence ID" value="NZ_JPNB01000001.1"/>
</dbReference>
<dbReference type="SMART" id="SM00382">
    <property type="entry name" value="AAA"/>
    <property type="match status" value="1"/>
</dbReference>
<feature type="transmembrane region" description="Helical" evidence="7">
    <location>
        <begin position="73"/>
        <end position="97"/>
    </location>
</feature>
<sequence length="593" mass="65608">MEGGRPGDTVRKDGTKFSFRQFFKLITTTKPKYHLLIIGILLLIASSSVQIYVPKLASSLVNSFSEGIDYSLLLKVVLLFVASAIISAIGGTVLGIFGENVIQNLRKNLWLKLTTLKVKYFDTIKSGEISSRLVNDTSQVKQLLANTFPQTISSIILVLGSVYMMIRMDWRMCLAMLVTVPIVLIIMLPIFGFGTKVGHMRQDALAEFNGIASETLSEIRLVKTSNAEKQAQMRANREVDKLFKVGKKEAVFDATMQPLMMMAMMSMIFGLLAYGMHRIAIGAMAIGTLMSFLMYLFNLIGAMPSVATLFTEMAKAAGSTKRVQELLDEEPEDLQSGEIIDLTGKKLKVTNIDFAYENDEPILTGVSFEAKPNQIIAFAGPSGGGKSTIFSLLERFYDPSRGVIQFGDTKIQDINLTDYRSQIGFVSQDSAIMAGTIRDNLTYGLDKEFSDDELWNVLELAYARKFVEEMPDGLMTEVGERGVKISGGQRQRIAIARAFLRNPKILMLDEATASLDSESEMMVQGALANLMKGRTTLVIAHRLATIVDSDKIYFLEKGMITGSGTHAELVESHETYAKYVSEQFRVDTPLVMA</sequence>
<evidence type="ECO:0000256" key="3">
    <source>
        <dbReference type="ARBA" id="ARBA00022741"/>
    </source>
</evidence>
<dbReference type="CDD" id="cd18551">
    <property type="entry name" value="ABC_6TM_LmrA_like"/>
    <property type="match status" value="1"/>
</dbReference>
<dbReference type="GO" id="GO:0005524">
    <property type="term" value="F:ATP binding"/>
    <property type="evidence" value="ECO:0007669"/>
    <property type="project" value="UniProtKB-KW"/>
</dbReference>
<protein>
    <submittedName>
        <fullName evidence="10">ATP-binding cassette subfamily B protein AbcA/BmrA</fullName>
    </submittedName>
</protein>
<dbReference type="SUPFAM" id="SSF90123">
    <property type="entry name" value="ABC transporter transmembrane region"/>
    <property type="match status" value="1"/>
</dbReference>
<keyword evidence="6 7" id="KW-0472">Membrane</keyword>
<keyword evidence="4 10" id="KW-0067">ATP-binding</keyword>
<gene>
    <name evidence="10" type="ORF">EDD76_111154</name>
</gene>
<dbReference type="GO" id="GO:0016887">
    <property type="term" value="F:ATP hydrolysis activity"/>
    <property type="evidence" value="ECO:0007669"/>
    <property type="project" value="InterPro"/>
</dbReference>
<feature type="domain" description="ABC transmembrane type-1" evidence="9">
    <location>
        <begin position="37"/>
        <end position="315"/>
    </location>
</feature>